<evidence type="ECO:0000256" key="20">
    <source>
        <dbReference type="ARBA" id="ARBA00044924"/>
    </source>
</evidence>
<feature type="transmembrane region" description="Helical" evidence="26">
    <location>
        <begin position="83"/>
        <end position="105"/>
    </location>
</feature>
<evidence type="ECO:0000256" key="1">
    <source>
        <dbReference type="ARBA" id="ARBA00004155"/>
    </source>
</evidence>
<comment type="catalytic activity">
    <reaction evidence="15">
        <text>L-arginyl-L-alpha-amino acid(out) = L-arginyl-L-alpha-amino acid(in)</text>
        <dbReference type="Rhea" id="RHEA:79371"/>
        <dbReference type="ChEBI" id="CHEBI:84315"/>
    </reaction>
</comment>
<protein>
    <recommendedName>
        <fullName evidence="21">Lysosomal dipeptide transporter MFSD1</fullName>
    </recommendedName>
    <alternativeName>
        <fullName evidence="22">Major facilitator superfamily domain-containing protein 1</fullName>
    </alternativeName>
</protein>
<evidence type="ECO:0000313" key="29">
    <source>
        <dbReference type="Proteomes" id="UP000827092"/>
    </source>
</evidence>
<comment type="catalytic activity">
    <reaction evidence="19">
        <text>L-alanyl-L-lysine(out) = L-alanyl-L-lysine(in)</text>
        <dbReference type="Rhea" id="RHEA:79415"/>
        <dbReference type="ChEBI" id="CHEBI:192470"/>
    </reaction>
</comment>
<feature type="transmembrane region" description="Helical" evidence="26">
    <location>
        <begin position="111"/>
        <end position="139"/>
    </location>
</feature>
<accession>A0AAV6V952</accession>
<dbReference type="PANTHER" id="PTHR23512">
    <property type="entry name" value="MAJOR FACILITATOR SUPERFAMILY DOMAIN-CONTAINING PROTEIN 1"/>
    <property type="match status" value="1"/>
</dbReference>
<dbReference type="CDD" id="cd17340">
    <property type="entry name" value="MFS_MFSD1"/>
    <property type="match status" value="1"/>
</dbReference>
<evidence type="ECO:0000313" key="28">
    <source>
        <dbReference type="EMBL" id="KAG8193275.1"/>
    </source>
</evidence>
<comment type="catalytic activity">
    <reaction evidence="9">
        <text>L-histidyl-glycine(out) = L-histidyl-glycine(in)</text>
        <dbReference type="Rhea" id="RHEA:79395"/>
        <dbReference type="ChEBI" id="CHEBI:229957"/>
    </reaction>
</comment>
<evidence type="ECO:0000256" key="22">
    <source>
        <dbReference type="ARBA" id="ARBA00045018"/>
    </source>
</evidence>
<evidence type="ECO:0000256" key="15">
    <source>
        <dbReference type="ARBA" id="ARBA00044899"/>
    </source>
</evidence>
<evidence type="ECO:0000256" key="5">
    <source>
        <dbReference type="ARBA" id="ARBA00022989"/>
    </source>
</evidence>
<feature type="compositionally biased region" description="Polar residues" evidence="25">
    <location>
        <begin position="574"/>
        <end position="621"/>
    </location>
</feature>
<sequence length="662" mass="74198">MMETESETSSRNPSVIEPVPSSTENKDSSFCLWALCNPRKAAHRYFALIFMCFLSFGSYFCYDSPGAMQEQIMNDMSVSTSQFSLLYSWYSWPNVVMSFFGGFLIDRIFGIRLGVIIFCMFVLAGQLVFALGASVNMFWLMEFGRFIFGIGGESLAVAQNTYAVSWFKGKELNMVFGVQMSFARVGSAVNFNVTPEIYRAMNENYSGHTLLGVTLFIASLTCMFSLVSALIIGFFDWRAEKILNKAVGQTEEVIRLSDIKDFPATFWVITIICVAYYAAIFPFIGLGSVFFARKYHLDHDTANSVDSIVYLISAGASPLLGLLVDKTGRNLMWLLTAVFLTIICHTMLAYTFINPWIPMVGMGLTYSLLACALWPMVALEVPEHQLGTAYGIMQSVQNLGLAIVTMAAGAIVDAYGYIFLELFFIYFVIASFIATIVLFILNSNKQGLLNMSIGERTVREKELQQADLLENQRLLASGSMADVSDSDENSFGLFKTWRPFSSCIYRIRKRIQLSNAAVLRDDIMRFIRKHLALWKSESGFNVSSYTITEIKKDLKPIEIGFVKFAGVKHAVPSGNRQSSASVPNRNVASPSRIQPIASQLSPKRSSSIFDVQSGLRSNPPTRNKKPHSFQFVDHSNILLDLERVEMFQVELFRILQDVEALQ</sequence>
<keyword evidence="4 26" id="KW-0812">Transmembrane</keyword>
<evidence type="ECO:0000256" key="12">
    <source>
        <dbReference type="ARBA" id="ARBA00044891"/>
    </source>
</evidence>
<evidence type="ECO:0000256" key="23">
    <source>
        <dbReference type="ARBA" id="ARBA00045709"/>
    </source>
</evidence>
<feature type="transmembrane region" description="Helical" evidence="26">
    <location>
        <begin position="331"/>
        <end position="353"/>
    </location>
</feature>
<comment type="similarity">
    <text evidence="2">Belongs to the major facilitator superfamily.</text>
</comment>
<keyword evidence="7" id="KW-0458">Lysosome</keyword>
<comment type="subcellular location">
    <subcellularLocation>
        <location evidence="1">Lysosome membrane</location>
        <topology evidence="1">Multi-pass membrane protein</topology>
    </subcellularLocation>
</comment>
<evidence type="ECO:0000256" key="19">
    <source>
        <dbReference type="ARBA" id="ARBA00044919"/>
    </source>
</evidence>
<keyword evidence="3" id="KW-0813">Transport</keyword>
<evidence type="ECO:0000256" key="18">
    <source>
        <dbReference type="ARBA" id="ARBA00044912"/>
    </source>
</evidence>
<evidence type="ECO:0000256" key="9">
    <source>
        <dbReference type="ARBA" id="ARBA00044878"/>
    </source>
</evidence>
<comment type="catalytic activity">
    <reaction evidence="14">
        <text>L-aspartyl-L-lysine(out) = L-aspartyl-L-lysine(in)</text>
        <dbReference type="Rhea" id="RHEA:79411"/>
        <dbReference type="ChEBI" id="CHEBI:229953"/>
    </reaction>
</comment>
<evidence type="ECO:0000256" key="10">
    <source>
        <dbReference type="ARBA" id="ARBA00044881"/>
    </source>
</evidence>
<comment type="catalytic activity">
    <reaction evidence="18">
        <text>L-histidyl-L-alpha-amino acid(out) = L-histidyl-L-alpha-amino acid(in)</text>
        <dbReference type="Rhea" id="RHEA:79379"/>
        <dbReference type="ChEBI" id="CHEBI:229964"/>
    </reaction>
</comment>
<evidence type="ECO:0000256" key="4">
    <source>
        <dbReference type="ARBA" id="ARBA00022692"/>
    </source>
</evidence>
<evidence type="ECO:0000256" key="6">
    <source>
        <dbReference type="ARBA" id="ARBA00023136"/>
    </source>
</evidence>
<comment type="catalytic activity">
    <reaction evidence="8">
        <text>L-lysyl-L-alanine(out) = L-lysyl-L-alanine(in)</text>
        <dbReference type="Rhea" id="RHEA:79399"/>
        <dbReference type="ChEBI" id="CHEBI:229954"/>
    </reaction>
</comment>
<comment type="function">
    <text evidence="23">Lysosomal dipeptide uniporter that selectively exports lysine, arginine or histidine-containing dipeptides with a net positive charge from the lysosome lumen into the cytosol. Could play a role in a specific type of protein O-glycosylation indirectly regulating macrophages migration and tissue invasion. Also essential for liver homeostasis.</text>
</comment>
<gene>
    <name evidence="28" type="ORF">JTE90_027019</name>
</gene>
<feature type="transmembrane region" description="Helical" evidence="26">
    <location>
        <begin position="399"/>
        <end position="418"/>
    </location>
</feature>
<comment type="catalytic activity">
    <reaction evidence="17">
        <text>L-arginyl-glycine(out) = L-arginyl-glycine(in)</text>
        <dbReference type="Rhea" id="RHEA:79391"/>
        <dbReference type="ChEBI" id="CHEBI:229955"/>
    </reaction>
</comment>
<feature type="domain" description="Major facilitator superfamily (MFS) profile" evidence="27">
    <location>
        <begin position="44"/>
        <end position="446"/>
    </location>
</feature>
<dbReference type="EMBL" id="JAFNEN010000126">
    <property type="protein sequence ID" value="KAG8193275.1"/>
    <property type="molecule type" value="Genomic_DNA"/>
</dbReference>
<dbReference type="SUPFAM" id="SSF103473">
    <property type="entry name" value="MFS general substrate transporter"/>
    <property type="match status" value="1"/>
</dbReference>
<evidence type="ECO:0000256" key="2">
    <source>
        <dbReference type="ARBA" id="ARBA00008335"/>
    </source>
</evidence>
<dbReference type="Gene3D" id="1.20.1250.20">
    <property type="entry name" value="MFS general substrate transporter like domains"/>
    <property type="match status" value="1"/>
</dbReference>
<comment type="subunit">
    <text evidence="24">Homodimer. Interacts with lysosomal protein GLMP (via lumenal domain); the interaction starts while both proteins are still in the endoplasmic reticulum and is required for stabilization of MFSD1 in lysosomes but has no direct effect on its targeting to lysosomes or transporter activity.</text>
</comment>
<evidence type="ECO:0000256" key="16">
    <source>
        <dbReference type="ARBA" id="ARBA00044900"/>
    </source>
</evidence>
<feature type="transmembrane region" description="Helical" evidence="26">
    <location>
        <begin position="307"/>
        <end position="324"/>
    </location>
</feature>
<dbReference type="InterPro" id="IPR020846">
    <property type="entry name" value="MFS_dom"/>
</dbReference>
<organism evidence="28 29">
    <name type="scientific">Oedothorax gibbosus</name>
    <dbReference type="NCBI Taxonomy" id="931172"/>
    <lineage>
        <taxon>Eukaryota</taxon>
        <taxon>Metazoa</taxon>
        <taxon>Ecdysozoa</taxon>
        <taxon>Arthropoda</taxon>
        <taxon>Chelicerata</taxon>
        <taxon>Arachnida</taxon>
        <taxon>Araneae</taxon>
        <taxon>Araneomorphae</taxon>
        <taxon>Entelegynae</taxon>
        <taxon>Araneoidea</taxon>
        <taxon>Linyphiidae</taxon>
        <taxon>Erigoninae</taxon>
        <taxon>Oedothorax</taxon>
    </lineage>
</organism>
<comment type="catalytic activity">
    <reaction evidence="11">
        <text>L-alpha-aminoacyl-L-histidine(out) = L-alpha-aminoacyl-L-histidine(in)</text>
        <dbReference type="Rhea" id="RHEA:79375"/>
        <dbReference type="ChEBI" id="CHEBI:229967"/>
    </reaction>
</comment>
<dbReference type="InterPro" id="IPR052187">
    <property type="entry name" value="MFSD1"/>
</dbReference>
<evidence type="ECO:0000259" key="27">
    <source>
        <dbReference type="PROSITE" id="PS50850"/>
    </source>
</evidence>
<dbReference type="GO" id="GO:0022857">
    <property type="term" value="F:transmembrane transporter activity"/>
    <property type="evidence" value="ECO:0007669"/>
    <property type="project" value="InterPro"/>
</dbReference>
<dbReference type="PANTHER" id="PTHR23512:SF3">
    <property type="entry name" value="MAJOR FACILITATOR SUPERFAMILY DOMAIN-CONTAINING PROTEIN 1"/>
    <property type="match status" value="1"/>
</dbReference>
<comment type="catalytic activity">
    <reaction evidence="13">
        <text>L-alpha-aminoacyl-L-lysine(out) = L-alpha-aminoacyl-L-lysine(in)</text>
        <dbReference type="Rhea" id="RHEA:79383"/>
        <dbReference type="ChEBI" id="CHEBI:229966"/>
    </reaction>
</comment>
<feature type="transmembrane region" description="Helical" evidence="26">
    <location>
        <begin position="210"/>
        <end position="235"/>
    </location>
</feature>
<comment type="catalytic activity">
    <reaction evidence="10">
        <text>L-alpha-aminoacyl-L-arginine(out) = L-alpha-aminoacyl-L-arginine(in)</text>
        <dbReference type="Rhea" id="RHEA:79367"/>
        <dbReference type="ChEBI" id="CHEBI:229968"/>
    </reaction>
</comment>
<evidence type="ECO:0000256" key="3">
    <source>
        <dbReference type="ARBA" id="ARBA00022448"/>
    </source>
</evidence>
<feature type="region of interest" description="Disordered" evidence="25">
    <location>
        <begin position="572"/>
        <end position="628"/>
    </location>
</feature>
<evidence type="ECO:0000256" key="21">
    <source>
        <dbReference type="ARBA" id="ARBA00044985"/>
    </source>
</evidence>
<feature type="transmembrane region" description="Helical" evidence="26">
    <location>
        <begin position="42"/>
        <end position="62"/>
    </location>
</feature>
<evidence type="ECO:0000256" key="25">
    <source>
        <dbReference type="SAM" id="MobiDB-lite"/>
    </source>
</evidence>
<name>A0AAV6V952_9ARAC</name>
<feature type="region of interest" description="Disordered" evidence="25">
    <location>
        <begin position="1"/>
        <end position="26"/>
    </location>
</feature>
<comment type="catalytic activity">
    <reaction evidence="16">
        <text>L-lysyl-L-lysine(out) = L-lysyl-L-lysine(in)</text>
        <dbReference type="Rhea" id="RHEA:79403"/>
        <dbReference type="ChEBI" id="CHEBI:229956"/>
    </reaction>
</comment>
<dbReference type="AlphaFoldDB" id="A0AAV6V952"/>
<evidence type="ECO:0000256" key="8">
    <source>
        <dbReference type="ARBA" id="ARBA00044876"/>
    </source>
</evidence>
<feature type="transmembrane region" description="Helical" evidence="26">
    <location>
        <begin position="264"/>
        <end position="287"/>
    </location>
</feature>
<feature type="transmembrane region" description="Helical" evidence="26">
    <location>
        <begin position="424"/>
        <end position="441"/>
    </location>
</feature>
<comment type="caution">
    <text evidence="28">The sequence shown here is derived from an EMBL/GenBank/DDBJ whole genome shotgun (WGS) entry which is preliminary data.</text>
</comment>
<keyword evidence="29" id="KW-1185">Reference proteome</keyword>
<feature type="transmembrane region" description="Helical" evidence="26">
    <location>
        <begin position="359"/>
        <end position="379"/>
    </location>
</feature>
<comment type="catalytic activity">
    <reaction evidence="20">
        <text>L-lysyl-glycine(out) = L-lysyl-glycine(in)</text>
        <dbReference type="Rhea" id="RHEA:79407"/>
        <dbReference type="ChEBI" id="CHEBI:191202"/>
    </reaction>
</comment>
<dbReference type="Proteomes" id="UP000827092">
    <property type="component" value="Unassembled WGS sequence"/>
</dbReference>
<comment type="catalytic activity">
    <reaction evidence="12">
        <text>L-lysyl-L-alpha-amino acid(out) = L-lysyl-L-alpha-amino acid(in)</text>
        <dbReference type="Rhea" id="RHEA:79387"/>
        <dbReference type="ChEBI" id="CHEBI:229965"/>
    </reaction>
</comment>
<dbReference type="GO" id="GO:0005765">
    <property type="term" value="C:lysosomal membrane"/>
    <property type="evidence" value="ECO:0007669"/>
    <property type="project" value="UniProtKB-SubCell"/>
</dbReference>
<keyword evidence="5 26" id="KW-1133">Transmembrane helix</keyword>
<keyword evidence="6 26" id="KW-0472">Membrane</keyword>
<dbReference type="InterPro" id="IPR011701">
    <property type="entry name" value="MFS"/>
</dbReference>
<evidence type="ECO:0000256" key="11">
    <source>
        <dbReference type="ARBA" id="ARBA00044884"/>
    </source>
</evidence>
<dbReference type="Pfam" id="PF07690">
    <property type="entry name" value="MFS_1"/>
    <property type="match status" value="1"/>
</dbReference>
<evidence type="ECO:0000256" key="7">
    <source>
        <dbReference type="ARBA" id="ARBA00023228"/>
    </source>
</evidence>
<proteinExistence type="inferred from homology"/>
<reference evidence="28 29" key="1">
    <citation type="journal article" date="2022" name="Nat. Ecol. Evol.">
        <title>A masculinizing supergene underlies an exaggerated male reproductive morph in a spider.</title>
        <authorList>
            <person name="Hendrickx F."/>
            <person name="De Corte Z."/>
            <person name="Sonet G."/>
            <person name="Van Belleghem S.M."/>
            <person name="Kostlbacher S."/>
            <person name="Vangestel C."/>
        </authorList>
    </citation>
    <scope>NUCLEOTIDE SEQUENCE [LARGE SCALE GENOMIC DNA]</scope>
    <source>
        <strain evidence="28">W744_W776</strain>
    </source>
</reference>
<evidence type="ECO:0000256" key="17">
    <source>
        <dbReference type="ARBA" id="ARBA00044903"/>
    </source>
</evidence>
<evidence type="ECO:0000256" key="13">
    <source>
        <dbReference type="ARBA" id="ARBA00044893"/>
    </source>
</evidence>
<dbReference type="InterPro" id="IPR036259">
    <property type="entry name" value="MFS_trans_sf"/>
</dbReference>
<evidence type="ECO:0000256" key="24">
    <source>
        <dbReference type="ARBA" id="ARBA00046376"/>
    </source>
</evidence>
<evidence type="ECO:0000256" key="26">
    <source>
        <dbReference type="SAM" id="Phobius"/>
    </source>
</evidence>
<dbReference type="PROSITE" id="PS50850">
    <property type="entry name" value="MFS"/>
    <property type="match status" value="1"/>
</dbReference>
<evidence type="ECO:0000256" key="14">
    <source>
        <dbReference type="ARBA" id="ARBA00044898"/>
    </source>
</evidence>